<reference evidence="1 2" key="1">
    <citation type="submission" date="2020-08" db="EMBL/GenBank/DDBJ databases">
        <title>Genomic Encyclopedia of Type Strains, Phase III (KMG-III): the genomes of soil and plant-associated and newly described type strains.</title>
        <authorList>
            <person name="Whitman W."/>
        </authorList>
    </citation>
    <scope>NUCLEOTIDE SEQUENCE [LARGE SCALE GENOMIC DNA]</scope>
    <source>
        <strain evidence="1 2">CECT 3303</strain>
    </source>
</reference>
<evidence type="ECO:0000313" key="1">
    <source>
        <dbReference type="EMBL" id="MBB5962760.1"/>
    </source>
</evidence>
<keyword evidence="2" id="KW-1185">Reference proteome</keyword>
<comment type="caution">
    <text evidence="1">The sequence shown here is derived from an EMBL/GenBank/DDBJ whole genome shotgun (WGS) entry which is preliminary data.</text>
</comment>
<gene>
    <name evidence="1" type="ORF">FHS22_002028</name>
</gene>
<protein>
    <submittedName>
        <fullName evidence="1">Uncharacterized protein</fullName>
    </submittedName>
</protein>
<accession>A0A841CZ69</accession>
<proteinExistence type="predicted"/>
<dbReference type="Proteomes" id="UP000562352">
    <property type="component" value="Unassembled WGS sequence"/>
</dbReference>
<evidence type="ECO:0000313" key="2">
    <source>
        <dbReference type="Proteomes" id="UP000562352"/>
    </source>
</evidence>
<name>A0A841CZ69_PLAVE</name>
<sequence>MIAVILIVLMIVACVGFELLLGSRPRARQDAPGRE</sequence>
<dbReference type="EMBL" id="JACHJJ010000005">
    <property type="protein sequence ID" value="MBB5962760.1"/>
    <property type="molecule type" value="Genomic_DNA"/>
</dbReference>
<organism evidence="1 2">
    <name type="scientific">Planomonospora venezuelensis</name>
    <dbReference type="NCBI Taxonomy" id="1999"/>
    <lineage>
        <taxon>Bacteria</taxon>
        <taxon>Bacillati</taxon>
        <taxon>Actinomycetota</taxon>
        <taxon>Actinomycetes</taxon>
        <taxon>Streptosporangiales</taxon>
        <taxon>Streptosporangiaceae</taxon>
        <taxon>Planomonospora</taxon>
    </lineage>
</organism>
<dbReference type="AlphaFoldDB" id="A0A841CZ69"/>